<gene>
    <name evidence="1" type="ORF">J2853_001555</name>
</gene>
<dbReference type="EMBL" id="JAUSQU010000001">
    <property type="protein sequence ID" value="MDP9842344.1"/>
    <property type="molecule type" value="Genomic_DNA"/>
</dbReference>
<name>A0ABT9Q8D6_9ACTN</name>
<reference evidence="1 2" key="1">
    <citation type="submission" date="2023-07" db="EMBL/GenBank/DDBJ databases">
        <title>Sequencing the genomes of 1000 actinobacteria strains.</title>
        <authorList>
            <person name="Klenk H.-P."/>
        </authorList>
    </citation>
    <scope>NUCLEOTIDE SEQUENCE [LARGE SCALE GENOMIC DNA]</scope>
    <source>
        <strain evidence="1 2">DSM 46740</strain>
    </source>
</reference>
<proteinExistence type="predicted"/>
<sequence>MGVGMIRAFRQRRVLQYTDQIRAEELTGRVHQLTVRGYEEQVIQLAQTELGMPANVARSWAKSL</sequence>
<protein>
    <submittedName>
        <fullName evidence="1">Uncharacterized protein</fullName>
    </submittedName>
</protein>
<organism evidence="1 2">
    <name type="scientific">Streptosporangium lutulentum</name>
    <dbReference type="NCBI Taxonomy" id="1461250"/>
    <lineage>
        <taxon>Bacteria</taxon>
        <taxon>Bacillati</taxon>
        <taxon>Actinomycetota</taxon>
        <taxon>Actinomycetes</taxon>
        <taxon>Streptosporangiales</taxon>
        <taxon>Streptosporangiaceae</taxon>
        <taxon>Streptosporangium</taxon>
    </lineage>
</organism>
<evidence type="ECO:0000313" key="1">
    <source>
        <dbReference type="EMBL" id="MDP9842344.1"/>
    </source>
</evidence>
<keyword evidence="2" id="KW-1185">Reference proteome</keyword>
<dbReference type="Proteomes" id="UP001225356">
    <property type="component" value="Unassembled WGS sequence"/>
</dbReference>
<evidence type="ECO:0000313" key="2">
    <source>
        <dbReference type="Proteomes" id="UP001225356"/>
    </source>
</evidence>
<comment type="caution">
    <text evidence="1">The sequence shown here is derived from an EMBL/GenBank/DDBJ whole genome shotgun (WGS) entry which is preliminary data.</text>
</comment>
<accession>A0ABT9Q8D6</accession>